<proteinExistence type="predicted"/>
<dbReference type="Proteomes" id="UP000619376">
    <property type="component" value="Unassembled WGS sequence"/>
</dbReference>
<feature type="transmembrane region" description="Helical" evidence="2">
    <location>
        <begin position="45"/>
        <end position="67"/>
    </location>
</feature>
<reference evidence="4" key="1">
    <citation type="journal article" date="2019" name="Int. J. Syst. Evol. Microbiol.">
        <title>The Global Catalogue of Microorganisms (GCM) 10K type strain sequencing project: providing services to taxonomists for standard genome sequencing and annotation.</title>
        <authorList>
            <consortium name="The Broad Institute Genomics Platform"/>
            <consortium name="The Broad Institute Genome Sequencing Center for Infectious Disease"/>
            <person name="Wu L."/>
            <person name="Ma J."/>
        </authorList>
    </citation>
    <scope>NUCLEOTIDE SEQUENCE [LARGE SCALE GENOMIC DNA]</scope>
    <source>
        <strain evidence="4">CGMCC 1.18437</strain>
    </source>
</reference>
<sequence length="226" mass="24245">MSASARPDDTDTDDLFETSVSTGPARPARRGRSSRAQANVTLRWLHTYTSMISLLVVLFFALTGITLNHPDWVFGTGEVRSELTGTMPVGWITDGKVNWLTVAETLRADQNLKGRAGDTRADDREADISFVGPGYSADTVIDLKTGTYTVNVLQQGAVAVMNDLHRGRDTGGAWKWVIDLSGAVLALVAVTGIGILLYMKKTRTQALSVMGVAAVAVLALAWHAIA</sequence>
<dbReference type="InterPro" id="IPR032307">
    <property type="entry name" value="PepSY_TM-like_2"/>
</dbReference>
<keyword evidence="2" id="KW-0472">Membrane</keyword>
<organism evidence="3 4">
    <name type="scientific">Deinococcus metalli</name>
    <dbReference type="NCBI Taxonomy" id="1141878"/>
    <lineage>
        <taxon>Bacteria</taxon>
        <taxon>Thermotogati</taxon>
        <taxon>Deinococcota</taxon>
        <taxon>Deinococci</taxon>
        <taxon>Deinococcales</taxon>
        <taxon>Deinococcaceae</taxon>
        <taxon>Deinococcus</taxon>
    </lineage>
</organism>
<evidence type="ECO:0000313" key="4">
    <source>
        <dbReference type="Proteomes" id="UP000619376"/>
    </source>
</evidence>
<evidence type="ECO:0000256" key="1">
    <source>
        <dbReference type="SAM" id="MobiDB-lite"/>
    </source>
</evidence>
<dbReference type="EMBL" id="BNAJ01000001">
    <property type="protein sequence ID" value="GHF30894.1"/>
    <property type="molecule type" value="Genomic_DNA"/>
</dbReference>
<comment type="caution">
    <text evidence="3">The sequence shown here is derived from an EMBL/GenBank/DDBJ whole genome shotgun (WGS) entry which is preliminary data.</text>
</comment>
<evidence type="ECO:0000256" key="2">
    <source>
        <dbReference type="SAM" id="Phobius"/>
    </source>
</evidence>
<dbReference type="PANTHER" id="PTHR40115:SF1">
    <property type="entry name" value="INNER MEMBRANE PROTEIN WITH PEPSY TM HELIX"/>
    <property type="match status" value="1"/>
</dbReference>
<evidence type="ECO:0000313" key="3">
    <source>
        <dbReference type="EMBL" id="GHF30894.1"/>
    </source>
</evidence>
<gene>
    <name evidence="3" type="ORF">GCM10017781_03800</name>
</gene>
<accession>A0ABQ3JKZ4</accession>
<dbReference type="Pfam" id="PF16357">
    <property type="entry name" value="PepSY_TM_like_2"/>
    <property type="match status" value="1"/>
</dbReference>
<keyword evidence="2" id="KW-0812">Transmembrane</keyword>
<dbReference type="PANTHER" id="PTHR40115">
    <property type="entry name" value="INNER MEMBRANE PROTEIN WITH PEPSY TM HELIX"/>
    <property type="match status" value="1"/>
</dbReference>
<protein>
    <submittedName>
        <fullName evidence="3">Peptidase</fullName>
    </submittedName>
</protein>
<feature type="transmembrane region" description="Helical" evidence="2">
    <location>
        <begin position="206"/>
        <end position="225"/>
    </location>
</feature>
<keyword evidence="2" id="KW-1133">Transmembrane helix</keyword>
<name>A0ABQ3JKZ4_9DEIO</name>
<feature type="region of interest" description="Disordered" evidence="1">
    <location>
        <begin position="1"/>
        <end position="34"/>
    </location>
</feature>
<keyword evidence="4" id="KW-1185">Reference proteome</keyword>
<feature type="transmembrane region" description="Helical" evidence="2">
    <location>
        <begin position="176"/>
        <end position="199"/>
    </location>
</feature>